<evidence type="ECO:0000256" key="5">
    <source>
        <dbReference type="ARBA" id="ARBA00023136"/>
    </source>
</evidence>
<comment type="caution">
    <text evidence="6">The sequence shown here is derived from an EMBL/GenBank/DDBJ whole genome shotgun (WGS) entry which is preliminary data.</text>
</comment>
<evidence type="ECO:0000256" key="3">
    <source>
        <dbReference type="ARBA" id="ARBA00022737"/>
    </source>
</evidence>
<dbReference type="AlphaFoldDB" id="A0A816QQA7"/>
<name>A0A816QQA7_9BILA</name>
<accession>A0A816QQA7</accession>
<reference evidence="6" key="1">
    <citation type="submission" date="2021-02" db="EMBL/GenBank/DDBJ databases">
        <authorList>
            <person name="Nowell W R."/>
        </authorList>
    </citation>
    <scope>NUCLEOTIDE SEQUENCE</scope>
</reference>
<sequence>MKPETKLMKIQKSMAGKHHQQYQSVTVTEVPIVEEDIDWWSKYYASKGDINKCGSYAQKGYETITPIVEEDIDSWSKYYASKGDINKCGSYAQKGYETITILSHPLELHDIYEGFSDFCRTFQLSRGKTKFEEENEIVGEFKGLFKVYPLPEDPNEPLPHRTMENLPSNILEEWGVSMG</sequence>
<evidence type="ECO:0000256" key="1">
    <source>
        <dbReference type="ARBA" id="ARBA00004370"/>
    </source>
</evidence>
<dbReference type="PANTHER" id="PTHR12546">
    <property type="entry name" value="FER-1-LIKE"/>
    <property type="match status" value="1"/>
</dbReference>
<dbReference type="GO" id="GO:0061025">
    <property type="term" value="P:membrane fusion"/>
    <property type="evidence" value="ECO:0007669"/>
    <property type="project" value="TreeGrafter"/>
</dbReference>
<dbReference type="InterPro" id="IPR037721">
    <property type="entry name" value="Ferlin"/>
</dbReference>
<proteinExistence type="predicted"/>
<evidence type="ECO:0000256" key="2">
    <source>
        <dbReference type="ARBA" id="ARBA00022692"/>
    </source>
</evidence>
<keyword evidence="5" id="KW-0472">Membrane</keyword>
<keyword evidence="3" id="KW-0677">Repeat</keyword>
<evidence type="ECO:0000256" key="4">
    <source>
        <dbReference type="ARBA" id="ARBA00022989"/>
    </source>
</evidence>
<keyword evidence="4" id="KW-1133">Transmembrane helix</keyword>
<organism evidence="6 7">
    <name type="scientific">Rotaria magnacalcarata</name>
    <dbReference type="NCBI Taxonomy" id="392030"/>
    <lineage>
        <taxon>Eukaryota</taxon>
        <taxon>Metazoa</taxon>
        <taxon>Spiralia</taxon>
        <taxon>Gnathifera</taxon>
        <taxon>Rotifera</taxon>
        <taxon>Eurotatoria</taxon>
        <taxon>Bdelloidea</taxon>
        <taxon>Philodinida</taxon>
        <taxon>Philodinidae</taxon>
        <taxon>Rotaria</taxon>
    </lineage>
</organism>
<gene>
    <name evidence="6" type="ORF">MBJ925_LOCUS15337</name>
</gene>
<keyword evidence="2" id="KW-0812">Transmembrane</keyword>
<evidence type="ECO:0000313" key="6">
    <source>
        <dbReference type="EMBL" id="CAF2063225.1"/>
    </source>
</evidence>
<dbReference type="Proteomes" id="UP000663824">
    <property type="component" value="Unassembled WGS sequence"/>
</dbReference>
<dbReference type="EMBL" id="CAJNRE010007185">
    <property type="protein sequence ID" value="CAF2063225.1"/>
    <property type="molecule type" value="Genomic_DNA"/>
</dbReference>
<evidence type="ECO:0000313" key="7">
    <source>
        <dbReference type="Proteomes" id="UP000663824"/>
    </source>
</evidence>
<dbReference type="PANTHER" id="PTHR12546:SF33">
    <property type="entry name" value="SPERM VESICLE FUSION PROTEIN FER-1"/>
    <property type="match status" value="1"/>
</dbReference>
<dbReference type="GO" id="GO:0007009">
    <property type="term" value="P:plasma membrane organization"/>
    <property type="evidence" value="ECO:0007669"/>
    <property type="project" value="TreeGrafter"/>
</dbReference>
<dbReference type="GO" id="GO:0016020">
    <property type="term" value="C:membrane"/>
    <property type="evidence" value="ECO:0007669"/>
    <property type="project" value="UniProtKB-SubCell"/>
</dbReference>
<protein>
    <submittedName>
        <fullName evidence="6">Uncharacterized protein</fullName>
    </submittedName>
</protein>
<comment type="subcellular location">
    <subcellularLocation>
        <location evidence="1">Membrane</location>
    </subcellularLocation>
</comment>